<keyword evidence="2" id="KW-0812">Transmembrane</keyword>
<dbReference type="RefSeq" id="WP_044445406.1">
    <property type="nucleotide sequence ID" value="NZ_JACJGE010000001.1"/>
</dbReference>
<dbReference type="InterPro" id="IPR057798">
    <property type="entry name" value="PH_YqeB"/>
</dbReference>
<reference evidence="5" key="1">
    <citation type="submission" date="2022-02" db="EMBL/GenBank/DDBJ databases">
        <title>Crop Bioprotection Bacillus Genome Sequencing.</title>
        <authorList>
            <person name="Dunlap C."/>
        </authorList>
    </citation>
    <scope>NUCLEOTIDE SEQUENCE</scope>
    <source>
        <strain evidence="5">M18B4</strain>
    </source>
</reference>
<dbReference type="EMBL" id="JALANJ010000008">
    <property type="protein sequence ID" value="MCY8120513.1"/>
    <property type="molecule type" value="Genomic_DNA"/>
</dbReference>
<protein>
    <submittedName>
        <fullName evidence="5">DUF308 domain-containing protein</fullName>
    </submittedName>
</protein>
<proteinExistence type="predicted"/>
<evidence type="ECO:0000256" key="2">
    <source>
        <dbReference type="SAM" id="Phobius"/>
    </source>
</evidence>
<accession>A0A9Q4H8L8</accession>
<evidence type="ECO:0000313" key="5">
    <source>
        <dbReference type="EMBL" id="MCY8120513.1"/>
    </source>
</evidence>
<keyword evidence="2" id="KW-1133">Transmembrane helix</keyword>
<dbReference type="Proteomes" id="UP001070352">
    <property type="component" value="Unassembled WGS sequence"/>
</dbReference>
<feature type="domain" description="Cysteinyl-tRNA ligase anticodon binding" evidence="3">
    <location>
        <begin position="177"/>
        <end position="226"/>
    </location>
</feature>
<evidence type="ECO:0000313" key="6">
    <source>
        <dbReference type="Proteomes" id="UP001070352"/>
    </source>
</evidence>
<feature type="domain" description="YqeB PH" evidence="4">
    <location>
        <begin position="8"/>
        <end position="156"/>
    </location>
</feature>
<feature type="compositionally biased region" description="Polar residues" evidence="1">
    <location>
        <begin position="235"/>
        <end position="244"/>
    </location>
</feature>
<sequence>MLHDQSHTLIGVTKTAAYFLYAVLAIIGLTIGYFIPQFVKWALSLPWIPFEGPLRLVTSFQAAAFITALLGMSPGICFAHSVIAMLLSVQITDDTVELTKGKKVQTIRSDDIALVFIDHKRLVPLGTAGYEIAREEIDEKPVNVEKAFRHHHYEWSTDGDPFKGQFRRWIPDAPDQPDLSPGAHALLKARHNALKDEETDEVEEFRLELAQLGFVVRDEGTRQYWRKAQTYPPHSASQRNVTTEAQERASS</sequence>
<feature type="region of interest" description="Disordered" evidence="1">
    <location>
        <begin position="227"/>
        <end position="251"/>
    </location>
</feature>
<dbReference type="InterPro" id="IPR056411">
    <property type="entry name" value="CysS_C"/>
</dbReference>
<comment type="caution">
    <text evidence="5">The sequence shown here is derived from an EMBL/GenBank/DDBJ whole genome shotgun (WGS) entry which is preliminary data.</text>
</comment>
<evidence type="ECO:0000259" key="3">
    <source>
        <dbReference type="Pfam" id="PF23493"/>
    </source>
</evidence>
<organism evidence="5 6">
    <name type="scientific">Bacillus spizizenii</name>
    <name type="common">Bacillus subtilis subsp. spizizenii</name>
    <dbReference type="NCBI Taxonomy" id="96241"/>
    <lineage>
        <taxon>Bacteria</taxon>
        <taxon>Bacillati</taxon>
        <taxon>Bacillota</taxon>
        <taxon>Bacilli</taxon>
        <taxon>Bacillales</taxon>
        <taxon>Bacillaceae</taxon>
        <taxon>Bacillus</taxon>
    </lineage>
</organism>
<feature type="transmembrane region" description="Helical" evidence="2">
    <location>
        <begin position="59"/>
        <end position="87"/>
    </location>
</feature>
<name>A0A9Q4H8L8_BACSC</name>
<gene>
    <name evidence="5" type="ORF">MOC45_07820</name>
</gene>
<evidence type="ECO:0000256" key="1">
    <source>
        <dbReference type="SAM" id="MobiDB-lite"/>
    </source>
</evidence>
<evidence type="ECO:0000259" key="4">
    <source>
        <dbReference type="Pfam" id="PF23494"/>
    </source>
</evidence>
<dbReference type="AlphaFoldDB" id="A0A9Q4H8L8"/>
<dbReference type="Pfam" id="PF23494">
    <property type="entry name" value="bPH_10"/>
    <property type="match status" value="1"/>
</dbReference>
<keyword evidence="2" id="KW-0472">Membrane</keyword>
<dbReference type="Pfam" id="PF23493">
    <property type="entry name" value="CysS_C"/>
    <property type="match status" value="1"/>
</dbReference>
<feature type="transmembrane region" description="Helical" evidence="2">
    <location>
        <begin position="18"/>
        <end position="39"/>
    </location>
</feature>